<comment type="similarity">
    <text evidence="2 5">Belongs to the DegT/DnrJ/EryC1 family.</text>
</comment>
<comment type="caution">
    <text evidence="6">The sequence shown here is derived from an EMBL/GenBank/DDBJ whole genome shotgun (WGS) entry which is preliminary data.</text>
</comment>
<keyword evidence="6" id="KW-0808">Transferase</keyword>
<dbReference type="GO" id="GO:0008483">
    <property type="term" value="F:transaminase activity"/>
    <property type="evidence" value="ECO:0007669"/>
    <property type="project" value="UniProtKB-KW"/>
</dbReference>
<gene>
    <name evidence="6" type="ORF">ENQ76_11050</name>
</gene>
<dbReference type="InterPro" id="IPR000653">
    <property type="entry name" value="DegT/StrS_aminotransferase"/>
</dbReference>
<dbReference type="InterPro" id="IPR015424">
    <property type="entry name" value="PyrdxlP-dep_Trfase"/>
</dbReference>
<evidence type="ECO:0000256" key="3">
    <source>
        <dbReference type="PIRSR" id="PIRSR000390-1"/>
    </source>
</evidence>
<proteinExistence type="inferred from homology"/>
<dbReference type="PANTHER" id="PTHR30244:SF36">
    <property type="entry name" value="3-OXO-GLUCOSE-6-PHOSPHATE:GLUTAMATE AMINOTRANSFERASE"/>
    <property type="match status" value="1"/>
</dbReference>
<evidence type="ECO:0000256" key="2">
    <source>
        <dbReference type="ARBA" id="ARBA00037999"/>
    </source>
</evidence>
<feature type="modified residue" description="N6-(pyridoxal phosphate)lysine" evidence="4">
    <location>
        <position position="185"/>
    </location>
</feature>
<dbReference type="PANTHER" id="PTHR30244">
    <property type="entry name" value="TRANSAMINASE"/>
    <property type="match status" value="1"/>
</dbReference>
<accession>A0A7C2NXK4</accession>
<evidence type="ECO:0000256" key="5">
    <source>
        <dbReference type="RuleBase" id="RU004508"/>
    </source>
</evidence>
<keyword evidence="1 4" id="KW-0663">Pyridoxal phosphate</keyword>
<evidence type="ECO:0000313" key="6">
    <source>
        <dbReference type="EMBL" id="HEN15990.1"/>
    </source>
</evidence>
<dbReference type="Pfam" id="PF01041">
    <property type="entry name" value="DegT_DnrJ_EryC1"/>
    <property type="match status" value="1"/>
</dbReference>
<dbReference type="Gene3D" id="3.40.640.10">
    <property type="entry name" value="Type I PLP-dependent aspartate aminotransferase-like (Major domain)"/>
    <property type="match status" value="1"/>
</dbReference>
<name>A0A7C2NXK4_9PLAN</name>
<dbReference type="PIRSF" id="PIRSF000390">
    <property type="entry name" value="PLP_StrS"/>
    <property type="match status" value="1"/>
</dbReference>
<dbReference type="CDD" id="cd00616">
    <property type="entry name" value="AHBA_syn"/>
    <property type="match status" value="1"/>
</dbReference>
<dbReference type="Gene3D" id="3.90.1150.10">
    <property type="entry name" value="Aspartate Aminotransferase, domain 1"/>
    <property type="match status" value="1"/>
</dbReference>
<protein>
    <submittedName>
        <fullName evidence="6">DegT/DnrJ/EryC1/StrS family aminotransferase</fullName>
    </submittedName>
</protein>
<dbReference type="AlphaFoldDB" id="A0A7C2NXK4"/>
<keyword evidence="6" id="KW-0032">Aminotransferase</keyword>
<dbReference type="InterPro" id="IPR015422">
    <property type="entry name" value="PyrdxlP-dep_Trfase_small"/>
</dbReference>
<organism evidence="6">
    <name type="scientific">Schlesneria paludicola</name>
    <dbReference type="NCBI Taxonomy" id="360056"/>
    <lineage>
        <taxon>Bacteria</taxon>
        <taxon>Pseudomonadati</taxon>
        <taxon>Planctomycetota</taxon>
        <taxon>Planctomycetia</taxon>
        <taxon>Planctomycetales</taxon>
        <taxon>Planctomycetaceae</taxon>
        <taxon>Schlesneria</taxon>
    </lineage>
</organism>
<sequence>MIPAFDARQEYLRLKPEIDAAIERVLLSGRLILGPEVEAFEREFAQYVGARHGVGVKTGTDALMIALKALDIGAGDEVITVANTAVPTVAAIRAVGAVPRFVDIDPHTLLMDPARVEPLINRRTRCLMPVHLYGNPVDMPSLMSLARKHGLPVVGDCAQAHGAVLGDRHVGTFSDIGCFSFYPTKNLGAFGDGGLCVTNDERLARRMRSIRMYGFEDDRIAHCDGVCSRLDEMQAAILRVKLRHLDGSLQARRRLATLYSRGLSESGYQLPVERTGTLHAFHLYVVRAEWRQSVTRSLREADVEFGIHYPVPIHLMPAYEPLGYRRGDLPETERAAREVLSLPLHLGLSDSHVERVADLLYDAATLRA</sequence>
<dbReference type="GO" id="GO:0030170">
    <property type="term" value="F:pyridoxal phosphate binding"/>
    <property type="evidence" value="ECO:0007669"/>
    <property type="project" value="TreeGrafter"/>
</dbReference>
<feature type="active site" description="Proton acceptor" evidence="3">
    <location>
        <position position="185"/>
    </location>
</feature>
<dbReference type="GO" id="GO:0000271">
    <property type="term" value="P:polysaccharide biosynthetic process"/>
    <property type="evidence" value="ECO:0007669"/>
    <property type="project" value="TreeGrafter"/>
</dbReference>
<dbReference type="SUPFAM" id="SSF53383">
    <property type="entry name" value="PLP-dependent transferases"/>
    <property type="match status" value="1"/>
</dbReference>
<dbReference type="InterPro" id="IPR015421">
    <property type="entry name" value="PyrdxlP-dep_Trfase_major"/>
</dbReference>
<dbReference type="EMBL" id="DSOK01000307">
    <property type="protein sequence ID" value="HEN15990.1"/>
    <property type="molecule type" value="Genomic_DNA"/>
</dbReference>
<evidence type="ECO:0000256" key="4">
    <source>
        <dbReference type="PIRSR" id="PIRSR000390-2"/>
    </source>
</evidence>
<evidence type="ECO:0000256" key="1">
    <source>
        <dbReference type="ARBA" id="ARBA00022898"/>
    </source>
</evidence>
<reference evidence="6" key="1">
    <citation type="journal article" date="2020" name="mSystems">
        <title>Genome- and Community-Level Interaction Insights into Carbon Utilization and Element Cycling Functions of Hydrothermarchaeota in Hydrothermal Sediment.</title>
        <authorList>
            <person name="Zhou Z."/>
            <person name="Liu Y."/>
            <person name="Xu W."/>
            <person name="Pan J."/>
            <person name="Luo Z.H."/>
            <person name="Li M."/>
        </authorList>
    </citation>
    <scope>NUCLEOTIDE SEQUENCE [LARGE SCALE GENOMIC DNA]</scope>
    <source>
        <strain evidence="6">SpSt-339</strain>
    </source>
</reference>